<keyword evidence="2" id="KW-0813">Transport</keyword>
<dbReference type="PANTHER" id="PTHR43791:SF36">
    <property type="entry name" value="TRANSPORTER, PUTATIVE (AFU_ORTHOLOGUE AFUA_6G08340)-RELATED"/>
    <property type="match status" value="1"/>
</dbReference>
<comment type="caution">
    <text evidence="8">The sequence shown here is derived from an EMBL/GenBank/DDBJ whole genome shotgun (WGS) entry which is preliminary data.</text>
</comment>
<keyword evidence="3 6" id="KW-0812">Transmembrane</keyword>
<feature type="transmembrane region" description="Helical" evidence="6">
    <location>
        <begin position="312"/>
        <end position="331"/>
    </location>
</feature>
<dbReference type="Gene3D" id="1.20.1250.20">
    <property type="entry name" value="MFS general substrate transporter like domains"/>
    <property type="match status" value="2"/>
</dbReference>
<feature type="transmembrane region" description="Helical" evidence="6">
    <location>
        <begin position="53"/>
        <end position="73"/>
    </location>
</feature>
<dbReference type="PROSITE" id="PS50850">
    <property type="entry name" value="MFS"/>
    <property type="match status" value="1"/>
</dbReference>
<feature type="transmembrane region" description="Helical" evidence="6">
    <location>
        <begin position="85"/>
        <end position="103"/>
    </location>
</feature>
<dbReference type="SUPFAM" id="SSF103473">
    <property type="entry name" value="MFS general substrate transporter"/>
    <property type="match status" value="1"/>
</dbReference>
<evidence type="ECO:0000313" key="9">
    <source>
        <dbReference type="Proteomes" id="UP000322077"/>
    </source>
</evidence>
<sequence length="429" mass="46592">MDEQTSDLDRSYRKIALRLIPFLFVCYLFNYIDRVNVGFAKLRMLDDLGMSEVVYGLAAGIFFIGYLAFGVPSNLILQRVGARRWIAVMMVVWGMFSVGLMFVRTPMEFYVLRFLTGAAEAGFFPGIVFYLTRWFPAERHGRVMTVFMSAIPMSGVLGGPVSGWILAHFRDGQGGLLDWQWLYLLQGAPTVLLGVLVWFVLSDGIEAAPWLTPDERKALTDALRRDDDAHGEAPASLRSALFEGGLWTLGLIYFCIQSGVYAINFWLPTIISASGETEPLMIGLMSTVPYAAAVVFMLLLGRSGDRRNERRWHLIVPMAVGAAGLLLAGSAPNAVGVSLFGMTLAAAGALSALPMFWPIANRYLTASVAAGGLALINSIGQIAGFVSPYMVGWIKQASGSTSLALFVLAAALLIGIALVLRATARPGIR</sequence>
<dbReference type="GO" id="GO:0022857">
    <property type="term" value="F:transmembrane transporter activity"/>
    <property type="evidence" value="ECO:0007669"/>
    <property type="project" value="InterPro"/>
</dbReference>
<evidence type="ECO:0000259" key="7">
    <source>
        <dbReference type="PROSITE" id="PS50850"/>
    </source>
</evidence>
<dbReference type="FunFam" id="1.20.1250.20:FF:000018">
    <property type="entry name" value="MFS transporter permease"/>
    <property type="match status" value="1"/>
</dbReference>
<feature type="transmembrane region" description="Helical" evidence="6">
    <location>
        <begin position="15"/>
        <end position="33"/>
    </location>
</feature>
<dbReference type="EMBL" id="VTOU01000001">
    <property type="protein sequence ID" value="TZG29249.1"/>
    <property type="molecule type" value="Genomic_DNA"/>
</dbReference>
<evidence type="ECO:0000313" key="8">
    <source>
        <dbReference type="EMBL" id="TZG29249.1"/>
    </source>
</evidence>
<dbReference type="CDD" id="cd17319">
    <property type="entry name" value="MFS_ExuT_GudP_like"/>
    <property type="match status" value="1"/>
</dbReference>
<keyword evidence="9" id="KW-1185">Reference proteome</keyword>
<feature type="transmembrane region" description="Helical" evidence="6">
    <location>
        <begin position="403"/>
        <end position="424"/>
    </location>
</feature>
<evidence type="ECO:0000256" key="3">
    <source>
        <dbReference type="ARBA" id="ARBA00022692"/>
    </source>
</evidence>
<feature type="transmembrane region" description="Helical" evidence="6">
    <location>
        <begin position="279"/>
        <end position="300"/>
    </location>
</feature>
<feature type="domain" description="Major facilitator superfamily (MFS) profile" evidence="7">
    <location>
        <begin position="19"/>
        <end position="427"/>
    </location>
</feature>
<proteinExistence type="predicted"/>
<dbReference type="GO" id="GO:0005886">
    <property type="term" value="C:plasma membrane"/>
    <property type="evidence" value="ECO:0007669"/>
    <property type="project" value="TreeGrafter"/>
</dbReference>
<dbReference type="InterPro" id="IPR036259">
    <property type="entry name" value="MFS_trans_sf"/>
</dbReference>
<dbReference type="InterPro" id="IPR011701">
    <property type="entry name" value="MFS"/>
</dbReference>
<reference evidence="8 9" key="1">
    <citation type="submission" date="2019-08" db="EMBL/GenBank/DDBJ databases">
        <authorList>
            <person name="Wang G."/>
            <person name="Xu Z."/>
        </authorList>
    </citation>
    <scope>NUCLEOTIDE SEQUENCE [LARGE SCALE GENOMIC DNA]</scope>
    <source>
        <strain evidence="8 9">ZX</strain>
    </source>
</reference>
<accession>A0A5D9CBZ5</accession>
<keyword evidence="4 6" id="KW-1133">Transmembrane helix</keyword>
<feature type="transmembrane region" description="Helical" evidence="6">
    <location>
        <begin position="181"/>
        <end position="201"/>
    </location>
</feature>
<feature type="transmembrane region" description="Helical" evidence="6">
    <location>
        <begin position="363"/>
        <end position="383"/>
    </location>
</feature>
<organism evidence="8 9">
    <name type="scientific">Sphingomonas montanisoli</name>
    <dbReference type="NCBI Taxonomy" id="2606412"/>
    <lineage>
        <taxon>Bacteria</taxon>
        <taxon>Pseudomonadati</taxon>
        <taxon>Pseudomonadota</taxon>
        <taxon>Alphaproteobacteria</taxon>
        <taxon>Sphingomonadales</taxon>
        <taxon>Sphingomonadaceae</taxon>
        <taxon>Sphingomonas</taxon>
    </lineage>
</organism>
<evidence type="ECO:0000256" key="1">
    <source>
        <dbReference type="ARBA" id="ARBA00004141"/>
    </source>
</evidence>
<dbReference type="AlphaFoldDB" id="A0A5D9CBZ5"/>
<comment type="subcellular location">
    <subcellularLocation>
        <location evidence="1">Membrane</location>
        <topology evidence="1">Multi-pass membrane protein</topology>
    </subcellularLocation>
</comment>
<feature type="transmembrane region" description="Helical" evidence="6">
    <location>
        <begin position="109"/>
        <end position="131"/>
    </location>
</feature>
<name>A0A5D9CBZ5_9SPHN</name>
<feature type="transmembrane region" description="Helical" evidence="6">
    <location>
        <begin position="143"/>
        <end position="169"/>
    </location>
</feature>
<evidence type="ECO:0000256" key="4">
    <source>
        <dbReference type="ARBA" id="ARBA00022989"/>
    </source>
</evidence>
<feature type="transmembrane region" description="Helical" evidence="6">
    <location>
        <begin position="337"/>
        <end position="356"/>
    </location>
</feature>
<protein>
    <submittedName>
        <fullName evidence="8">MFS transporter</fullName>
    </submittedName>
</protein>
<evidence type="ECO:0000256" key="6">
    <source>
        <dbReference type="SAM" id="Phobius"/>
    </source>
</evidence>
<dbReference type="InterPro" id="IPR020846">
    <property type="entry name" value="MFS_dom"/>
</dbReference>
<dbReference type="Pfam" id="PF07690">
    <property type="entry name" value="MFS_1"/>
    <property type="match status" value="1"/>
</dbReference>
<evidence type="ECO:0000256" key="2">
    <source>
        <dbReference type="ARBA" id="ARBA00022448"/>
    </source>
</evidence>
<gene>
    <name evidence="8" type="ORF">FYJ91_03695</name>
</gene>
<evidence type="ECO:0000256" key="5">
    <source>
        <dbReference type="ARBA" id="ARBA00023136"/>
    </source>
</evidence>
<keyword evidence="5 6" id="KW-0472">Membrane</keyword>
<dbReference type="RefSeq" id="WP_149520909.1">
    <property type="nucleotide sequence ID" value="NZ_VTOU01000001.1"/>
</dbReference>
<dbReference type="Proteomes" id="UP000322077">
    <property type="component" value="Unassembled WGS sequence"/>
</dbReference>
<dbReference type="PANTHER" id="PTHR43791">
    <property type="entry name" value="PERMEASE-RELATED"/>
    <property type="match status" value="1"/>
</dbReference>
<feature type="transmembrane region" description="Helical" evidence="6">
    <location>
        <begin position="246"/>
        <end position="267"/>
    </location>
</feature>